<organism evidence="2 3">
    <name type="scientific">Cytobacillus purgationiresistens</name>
    <dbReference type="NCBI Taxonomy" id="863449"/>
    <lineage>
        <taxon>Bacteria</taxon>
        <taxon>Bacillati</taxon>
        <taxon>Bacillota</taxon>
        <taxon>Bacilli</taxon>
        <taxon>Bacillales</taxon>
        <taxon>Bacillaceae</taxon>
        <taxon>Cytobacillus</taxon>
    </lineage>
</organism>
<evidence type="ECO:0000313" key="2">
    <source>
        <dbReference type="EMBL" id="MDQ0269721.1"/>
    </source>
</evidence>
<dbReference type="RefSeq" id="WP_307473519.1">
    <property type="nucleotide sequence ID" value="NZ_JAUSUB010000005.1"/>
</dbReference>
<dbReference type="Gene3D" id="3.40.50.2000">
    <property type="entry name" value="Glycogen Phosphorylase B"/>
    <property type="match status" value="1"/>
</dbReference>
<accession>A0ABU0AG64</accession>
<sequence>MNILFIFYVPSGGVETLNRQRSLALKKYNINAHFLYYENKKNNINEHHAPVFITNKDVEIKEIIKKGKYSAIIVVSDFKALPRLRKLGYEGKMIVEIQGYGSERVTRTAFTDAVPIVKEYADGLLNPKTPHINQLFDELFPSIPQYHFNNCFDSTQFCYQPELSNEDPIIGWVGRIEDNKNWSEFLRIATYLEKKLNHRLKIYMFEDPTISNQLERQKFQNMISQPRLNRNLTIFNNVPNSEMANYFSTIGNSGGFLCSTSKVEGAPYVLLEAMSCKCPVLTSDSGGVRSAIIQSHTGMYYKLGSPIDGFKQGLDLMKNITLRESIRENALQHLETHFSPDAYADNFRNMLRDIGLEC</sequence>
<proteinExistence type="predicted"/>
<dbReference type="PANTHER" id="PTHR45947">
    <property type="entry name" value="SULFOQUINOVOSYL TRANSFERASE SQD2"/>
    <property type="match status" value="1"/>
</dbReference>
<dbReference type="SUPFAM" id="SSF53756">
    <property type="entry name" value="UDP-Glycosyltransferase/glycogen phosphorylase"/>
    <property type="match status" value="1"/>
</dbReference>
<feature type="domain" description="Glycosyl transferase family 1" evidence="1">
    <location>
        <begin position="163"/>
        <end position="331"/>
    </location>
</feature>
<evidence type="ECO:0000313" key="3">
    <source>
        <dbReference type="Proteomes" id="UP001238088"/>
    </source>
</evidence>
<name>A0ABU0AG64_9BACI</name>
<dbReference type="InterPro" id="IPR050194">
    <property type="entry name" value="Glycosyltransferase_grp1"/>
</dbReference>
<dbReference type="CDD" id="cd03801">
    <property type="entry name" value="GT4_PimA-like"/>
    <property type="match status" value="1"/>
</dbReference>
<dbReference type="Proteomes" id="UP001238088">
    <property type="component" value="Unassembled WGS sequence"/>
</dbReference>
<keyword evidence="3" id="KW-1185">Reference proteome</keyword>
<protein>
    <submittedName>
        <fullName evidence="2">Glycosyltransferase involved in cell wall biosynthesis</fullName>
    </submittedName>
</protein>
<comment type="caution">
    <text evidence="2">The sequence shown here is derived from an EMBL/GenBank/DDBJ whole genome shotgun (WGS) entry which is preliminary data.</text>
</comment>
<dbReference type="PANTHER" id="PTHR45947:SF3">
    <property type="entry name" value="SULFOQUINOVOSYL TRANSFERASE SQD2"/>
    <property type="match status" value="1"/>
</dbReference>
<evidence type="ECO:0000259" key="1">
    <source>
        <dbReference type="Pfam" id="PF00534"/>
    </source>
</evidence>
<dbReference type="EMBL" id="JAUSUB010000005">
    <property type="protein sequence ID" value="MDQ0269721.1"/>
    <property type="molecule type" value="Genomic_DNA"/>
</dbReference>
<reference evidence="2 3" key="1">
    <citation type="submission" date="2023-07" db="EMBL/GenBank/DDBJ databases">
        <title>Genomic Encyclopedia of Type Strains, Phase IV (KMG-IV): sequencing the most valuable type-strain genomes for metagenomic binning, comparative biology and taxonomic classification.</title>
        <authorList>
            <person name="Goeker M."/>
        </authorList>
    </citation>
    <scope>NUCLEOTIDE SEQUENCE [LARGE SCALE GENOMIC DNA]</scope>
    <source>
        <strain evidence="2 3">DSM 23494</strain>
    </source>
</reference>
<dbReference type="InterPro" id="IPR001296">
    <property type="entry name" value="Glyco_trans_1"/>
</dbReference>
<dbReference type="Pfam" id="PF00534">
    <property type="entry name" value="Glycos_transf_1"/>
    <property type="match status" value="1"/>
</dbReference>
<gene>
    <name evidence="2" type="ORF">J2S17_001593</name>
</gene>